<dbReference type="Gene3D" id="3.30.565.10">
    <property type="entry name" value="Histidine kinase-like ATPase, C-terminal domain"/>
    <property type="match status" value="1"/>
</dbReference>
<dbReference type="PANTHER" id="PTHR44936">
    <property type="entry name" value="SENSOR PROTEIN CREC"/>
    <property type="match status" value="1"/>
</dbReference>
<dbReference type="CDD" id="cd00082">
    <property type="entry name" value="HisKA"/>
    <property type="match status" value="1"/>
</dbReference>
<dbReference type="InterPro" id="IPR050980">
    <property type="entry name" value="2C_sensor_his_kinase"/>
</dbReference>
<dbReference type="GO" id="GO:0000155">
    <property type="term" value="F:phosphorelay sensor kinase activity"/>
    <property type="evidence" value="ECO:0007669"/>
    <property type="project" value="InterPro"/>
</dbReference>
<dbReference type="InterPro" id="IPR004358">
    <property type="entry name" value="Sig_transdc_His_kin-like_C"/>
</dbReference>
<keyword evidence="9" id="KW-0067">ATP-binding</keyword>
<feature type="transmembrane region" description="Helical" evidence="10">
    <location>
        <begin position="150"/>
        <end position="170"/>
    </location>
</feature>
<gene>
    <name evidence="12" type="ORF">DI564_15855</name>
</gene>
<feature type="transmembrane region" description="Helical" evidence="10">
    <location>
        <begin position="120"/>
        <end position="138"/>
    </location>
</feature>
<dbReference type="InterPro" id="IPR036890">
    <property type="entry name" value="HATPase_C_sf"/>
</dbReference>
<keyword evidence="6" id="KW-0808">Transferase</keyword>
<dbReference type="SUPFAM" id="SSF47384">
    <property type="entry name" value="Homodimeric domain of signal transducing histidine kinase"/>
    <property type="match status" value="1"/>
</dbReference>
<keyword evidence="10" id="KW-0472">Membrane</keyword>
<evidence type="ECO:0000256" key="4">
    <source>
        <dbReference type="ARBA" id="ARBA00022475"/>
    </source>
</evidence>
<dbReference type="Gene3D" id="1.10.287.130">
    <property type="match status" value="1"/>
</dbReference>
<dbReference type="InterPro" id="IPR005467">
    <property type="entry name" value="His_kinase_dom"/>
</dbReference>
<name>A0A2W5K4K6_9GAMM</name>
<evidence type="ECO:0000256" key="5">
    <source>
        <dbReference type="ARBA" id="ARBA00022553"/>
    </source>
</evidence>
<dbReference type="InterPro" id="IPR003594">
    <property type="entry name" value="HATPase_dom"/>
</dbReference>
<evidence type="ECO:0000256" key="1">
    <source>
        <dbReference type="ARBA" id="ARBA00000085"/>
    </source>
</evidence>
<accession>A0A2W5K4K6</accession>
<evidence type="ECO:0000256" key="8">
    <source>
        <dbReference type="ARBA" id="ARBA00022777"/>
    </source>
</evidence>
<keyword evidence="7" id="KW-0547">Nucleotide-binding</keyword>
<keyword evidence="10" id="KW-1133">Transmembrane helix</keyword>
<dbReference type="Pfam" id="PF00512">
    <property type="entry name" value="HisKA"/>
    <property type="match status" value="1"/>
</dbReference>
<evidence type="ECO:0000256" key="7">
    <source>
        <dbReference type="ARBA" id="ARBA00022741"/>
    </source>
</evidence>
<dbReference type="SUPFAM" id="SSF55874">
    <property type="entry name" value="ATPase domain of HSP90 chaperone/DNA topoisomerase II/histidine kinase"/>
    <property type="match status" value="1"/>
</dbReference>
<keyword evidence="5" id="KW-0597">Phosphoprotein</keyword>
<evidence type="ECO:0000313" key="12">
    <source>
        <dbReference type="EMBL" id="PZQ10464.1"/>
    </source>
</evidence>
<evidence type="ECO:0000256" key="10">
    <source>
        <dbReference type="SAM" id="Phobius"/>
    </source>
</evidence>
<dbReference type="InterPro" id="IPR036097">
    <property type="entry name" value="HisK_dim/P_sf"/>
</dbReference>
<dbReference type="Proteomes" id="UP000249046">
    <property type="component" value="Unassembled WGS sequence"/>
</dbReference>
<keyword evidence="8 12" id="KW-0418">Kinase</keyword>
<dbReference type="Pfam" id="PF02518">
    <property type="entry name" value="HATPase_c"/>
    <property type="match status" value="1"/>
</dbReference>
<evidence type="ECO:0000313" key="13">
    <source>
        <dbReference type="Proteomes" id="UP000249046"/>
    </source>
</evidence>
<dbReference type="GO" id="GO:0005886">
    <property type="term" value="C:plasma membrane"/>
    <property type="evidence" value="ECO:0007669"/>
    <property type="project" value="UniProtKB-SubCell"/>
</dbReference>
<dbReference type="EMBL" id="QFPO01000020">
    <property type="protein sequence ID" value="PZQ10464.1"/>
    <property type="molecule type" value="Genomic_DNA"/>
</dbReference>
<evidence type="ECO:0000256" key="6">
    <source>
        <dbReference type="ARBA" id="ARBA00022679"/>
    </source>
</evidence>
<keyword evidence="10" id="KW-0812">Transmembrane</keyword>
<dbReference type="EC" id="2.7.13.3" evidence="3"/>
<keyword evidence="4" id="KW-1003">Cell membrane</keyword>
<dbReference type="InterPro" id="IPR003661">
    <property type="entry name" value="HisK_dim/P_dom"/>
</dbReference>
<dbReference type="GO" id="GO:0005524">
    <property type="term" value="F:ATP binding"/>
    <property type="evidence" value="ECO:0007669"/>
    <property type="project" value="UniProtKB-KW"/>
</dbReference>
<dbReference type="PANTHER" id="PTHR44936:SF10">
    <property type="entry name" value="SENSOR PROTEIN RSTB"/>
    <property type="match status" value="1"/>
</dbReference>
<comment type="subcellular location">
    <subcellularLocation>
        <location evidence="2">Cell membrane</location>
        <topology evidence="2">Multi-pass membrane protein</topology>
    </subcellularLocation>
</comment>
<dbReference type="FunFam" id="1.10.287.130:FF:000121">
    <property type="entry name" value="Histidine kinase sensor protein"/>
    <property type="match status" value="1"/>
</dbReference>
<proteinExistence type="predicted"/>
<evidence type="ECO:0000256" key="9">
    <source>
        <dbReference type="ARBA" id="ARBA00022840"/>
    </source>
</evidence>
<comment type="catalytic activity">
    <reaction evidence="1">
        <text>ATP + protein L-histidine = ADP + protein N-phospho-L-histidine.</text>
        <dbReference type="EC" id="2.7.13.3"/>
    </reaction>
</comment>
<feature type="transmembrane region" description="Helical" evidence="10">
    <location>
        <begin position="36"/>
        <end position="59"/>
    </location>
</feature>
<evidence type="ECO:0000256" key="3">
    <source>
        <dbReference type="ARBA" id="ARBA00012438"/>
    </source>
</evidence>
<dbReference type="SMART" id="SM00387">
    <property type="entry name" value="HATPase_c"/>
    <property type="match status" value="1"/>
</dbReference>
<evidence type="ECO:0000256" key="2">
    <source>
        <dbReference type="ARBA" id="ARBA00004651"/>
    </source>
</evidence>
<sequence length="412" mass="44189">MRAASTSILGTLCTLRWLAIAGQAAAILVATGPLGLALAPAPLWLGVGVLAAFNLYAAWRVRRFEAGPAETFVHIALDVAVLTWQVAWSGGVANPFTSLFLLPIAFAALALPLRWIYATAAICGAGYAAAAGLGRPLAHVHGAPLDGFDLHLWGMAVNFLISAGVVLYFFSRLASALRAREHELALLRERFARNEGILALATHAASVAHELNTPLGTLTLMVDDLLDRPQSEELREDHRTIRELIDVCRDRVRELAAPAETGDQARPPRRVDLERVIERWQLVRPAVELHRSGAIGRYASVDPAVGHLLQALLNNAADAGVRAGTPRVDLHLEADADGLRGRIRDYGDGFDQARPFLPARLFGSSKPDGLGVGLALSHATVERLGGELSMQASDGRGVCIRFRLPATAVEAR</sequence>
<dbReference type="AlphaFoldDB" id="A0A2W5K4K6"/>
<evidence type="ECO:0000259" key="11">
    <source>
        <dbReference type="PROSITE" id="PS50109"/>
    </source>
</evidence>
<protein>
    <recommendedName>
        <fullName evidence="3">histidine kinase</fullName>
        <ecNumber evidence="3">2.7.13.3</ecNumber>
    </recommendedName>
</protein>
<reference evidence="12 13" key="1">
    <citation type="submission" date="2017-08" db="EMBL/GenBank/DDBJ databases">
        <title>Infants hospitalized years apart are colonized by the same room-sourced microbial strains.</title>
        <authorList>
            <person name="Brooks B."/>
            <person name="Olm M.R."/>
            <person name="Firek B.A."/>
            <person name="Baker R."/>
            <person name="Thomas B.C."/>
            <person name="Morowitz M.J."/>
            <person name="Banfield J.F."/>
        </authorList>
    </citation>
    <scope>NUCLEOTIDE SEQUENCE [LARGE SCALE GENOMIC DNA]</scope>
    <source>
        <strain evidence="12">S2_005_003_R2_42</strain>
    </source>
</reference>
<organism evidence="12 13">
    <name type="scientific">Rhodanobacter denitrificans</name>
    <dbReference type="NCBI Taxonomy" id="666685"/>
    <lineage>
        <taxon>Bacteria</taxon>
        <taxon>Pseudomonadati</taxon>
        <taxon>Pseudomonadota</taxon>
        <taxon>Gammaproteobacteria</taxon>
        <taxon>Lysobacterales</taxon>
        <taxon>Rhodanobacteraceae</taxon>
        <taxon>Rhodanobacter</taxon>
    </lineage>
</organism>
<comment type="caution">
    <text evidence="12">The sequence shown here is derived from an EMBL/GenBank/DDBJ whole genome shotgun (WGS) entry which is preliminary data.</text>
</comment>
<feature type="domain" description="Histidine kinase" evidence="11">
    <location>
        <begin position="206"/>
        <end position="408"/>
    </location>
</feature>
<dbReference type="PRINTS" id="PR00344">
    <property type="entry name" value="BCTRLSENSOR"/>
</dbReference>
<dbReference type="SMART" id="SM00388">
    <property type="entry name" value="HisKA"/>
    <property type="match status" value="1"/>
</dbReference>
<dbReference type="PROSITE" id="PS50109">
    <property type="entry name" value="HIS_KIN"/>
    <property type="match status" value="1"/>
</dbReference>